<keyword evidence="2 4" id="KW-0863">Zinc-finger</keyword>
<dbReference type="Gene3D" id="4.10.1060.10">
    <property type="entry name" value="Zinc finger, RanBP2-type"/>
    <property type="match status" value="1"/>
</dbReference>
<dbReference type="PROSITE" id="PS01358">
    <property type="entry name" value="ZF_RANBP2_1"/>
    <property type="match status" value="2"/>
</dbReference>
<feature type="compositionally biased region" description="Polar residues" evidence="5">
    <location>
        <begin position="36"/>
        <end position="51"/>
    </location>
</feature>
<sequence>EVGLGGGGRSAPRRKTSRPGRYSSDNDNDDTVGVSAATTRSVAVPSASSTKRPLAAWKVKVEAGSGGANEGMIGEGSTSGEKTTHPPPPTRSSGRIRIKLHNDNGGGGGGEDRGEEAEEDDDGVGVEPSAPTRGRLDNGVAALMNVVVATAADEDVDDDEEEGEGGGTVRKIRITLDDPNISDSPVGKTVRVRVVMNDDPSSSVPPPTDPTPPLYAVMEVVVLRTKGVDVASRKDDDDVDGGLGAVDVDATEEGGDDARREEVERATTAGEEGLGSIDEGLVDAGEAADAAKDIAVEVEDVKGESVAGEASSSSSSSANGNNSNAADDADLLPGSSPGNEQRPSKSLSRGKYCAHESCTRYRQTGCYGYCLTHRHLSDPMVHAHRREAANAQSFEKKRLMKNRSNLCKWPDCLKYIQSNCHGYCLTHVKYADYMGSGGTNEGEFYGGGGMGGEGDPADYYDDDLLYEITKVRVRVQQRLQNGFCRAILPMELRDKWGFIRGGGDEEEEYGTNLGMPDGNDDEYDEHHGDEGRGGIGVVVGEEEDVLPSAPSADATASVPAMDEDDVPPKVGVEDEADADTDDAAARLLRRKLHDDMLDFAVSSTSIKKFNGSLKCRAVSCPKNCQGNSDGFCRAHHNQYLICTGQCESWVCVCGNKIVDFMARCGTCHRWRGGKHPLSSMPSAGKKLKNNAGDAVEMPLTYVPPDADVQISETQLTNSIGRSLCKVIGCGKLDQSYNDGFCRMHFNMFAVLDAEGDDADLESWICVCGQTIRGSQKRCGNCNKWKGGKREPYEINKGNGLSEENIIYDENNGEPWTCDCGNVVPGNKSRCGGCHHWRGGRRQGGWKLGSIGREYDSDDGVDRTQDWTCCDAIIPAQQTRCGKCNGWRGGKRIAGGASMAMAVPSNLPPWLCIKCHISNPGNKRRCGGCLTWKSSVQNIKSSKPSKPKATFGSVDIMGEGSSTSGGHWQCKKCNFDNFASELECFVCQTTRPNYQWHKNQQIVSSSTPTATVQHGTGQAAASAVVTVTPQPYKSVASASPAAVTAFTSQLPATGGNLILSVTTQGVTSTIDQGKNILTSTHSVASAAPITGNCGNGAVSISRLPDALNYYGTYDEGLEYPYISIHYDFNRAYYHNHDYTYLNACASRTSCVSSDSLSGECK</sequence>
<reference evidence="7 8" key="1">
    <citation type="submission" date="2024-10" db="EMBL/GenBank/DDBJ databases">
        <title>Updated reference genomes for cyclostephanoid diatoms.</title>
        <authorList>
            <person name="Roberts W.R."/>
            <person name="Alverson A.J."/>
        </authorList>
    </citation>
    <scope>NUCLEOTIDE SEQUENCE [LARGE SCALE GENOMIC DNA]</scope>
    <source>
        <strain evidence="7 8">AJA228-03</strain>
    </source>
</reference>
<feature type="compositionally biased region" description="Acidic residues" evidence="5">
    <location>
        <begin position="113"/>
        <end position="124"/>
    </location>
</feature>
<gene>
    <name evidence="7" type="ORF">ACHAXA_000113</name>
</gene>
<evidence type="ECO:0000256" key="3">
    <source>
        <dbReference type="ARBA" id="ARBA00022833"/>
    </source>
</evidence>
<feature type="region of interest" description="Disordered" evidence="5">
    <location>
        <begin position="229"/>
        <end position="279"/>
    </location>
</feature>
<dbReference type="GO" id="GO:0008270">
    <property type="term" value="F:zinc ion binding"/>
    <property type="evidence" value="ECO:0007669"/>
    <property type="project" value="UniProtKB-KW"/>
</dbReference>
<organism evidence="7 8">
    <name type="scientific">Cyclostephanos tholiformis</name>
    <dbReference type="NCBI Taxonomy" id="382380"/>
    <lineage>
        <taxon>Eukaryota</taxon>
        <taxon>Sar</taxon>
        <taxon>Stramenopiles</taxon>
        <taxon>Ochrophyta</taxon>
        <taxon>Bacillariophyta</taxon>
        <taxon>Coscinodiscophyceae</taxon>
        <taxon>Thalassiosirophycidae</taxon>
        <taxon>Stephanodiscales</taxon>
        <taxon>Stephanodiscaceae</taxon>
        <taxon>Cyclostephanos</taxon>
    </lineage>
</organism>
<dbReference type="InterPro" id="IPR001876">
    <property type="entry name" value="Znf_RanBP2"/>
</dbReference>
<evidence type="ECO:0000256" key="5">
    <source>
        <dbReference type="SAM" id="MobiDB-lite"/>
    </source>
</evidence>
<dbReference type="EMBL" id="JALLPB020000120">
    <property type="protein sequence ID" value="KAL3817063.1"/>
    <property type="molecule type" value="Genomic_DNA"/>
</dbReference>
<feature type="region of interest" description="Disordered" evidence="5">
    <location>
        <begin position="302"/>
        <end position="347"/>
    </location>
</feature>
<feature type="non-terminal residue" evidence="7">
    <location>
        <position position="1"/>
    </location>
</feature>
<evidence type="ECO:0000256" key="4">
    <source>
        <dbReference type="PROSITE-ProRule" id="PRU00322"/>
    </source>
</evidence>
<evidence type="ECO:0000256" key="1">
    <source>
        <dbReference type="ARBA" id="ARBA00022723"/>
    </source>
</evidence>
<dbReference type="InterPro" id="IPR036443">
    <property type="entry name" value="Znf_RanBP2_sf"/>
</dbReference>
<comment type="caution">
    <text evidence="7">The sequence shown here is derived from an EMBL/GenBank/DDBJ whole genome shotgun (WGS) entry which is preliminary data.</text>
</comment>
<protein>
    <recommendedName>
        <fullName evidence="6">RanBP2-type domain-containing protein</fullName>
    </recommendedName>
</protein>
<feature type="region of interest" description="Disordered" evidence="5">
    <location>
        <begin position="152"/>
        <end position="186"/>
    </location>
</feature>
<evidence type="ECO:0000259" key="6">
    <source>
        <dbReference type="PROSITE" id="PS50199"/>
    </source>
</evidence>
<feature type="region of interest" description="Disordered" evidence="5">
    <location>
        <begin position="545"/>
        <end position="578"/>
    </location>
</feature>
<dbReference type="Pfam" id="PF00641">
    <property type="entry name" value="Zn_ribbon_RanBP"/>
    <property type="match status" value="1"/>
</dbReference>
<feature type="compositionally biased region" description="Acidic residues" evidence="5">
    <location>
        <begin position="152"/>
        <end position="164"/>
    </location>
</feature>
<evidence type="ECO:0000313" key="7">
    <source>
        <dbReference type="EMBL" id="KAL3817063.1"/>
    </source>
</evidence>
<keyword evidence="1" id="KW-0479">Metal-binding</keyword>
<feature type="domain" description="RanBP2-type" evidence="6">
    <location>
        <begin position="963"/>
        <end position="992"/>
    </location>
</feature>
<dbReference type="SUPFAM" id="SSF90209">
    <property type="entry name" value="Ran binding protein zinc finger-like"/>
    <property type="match status" value="1"/>
</dbReference>
<feature type="region of interest" description="Disordered" evidence="5">
    <location>
        <begin position="1"/>
        <end position="138"/>
    </location>
</feature>
<evidence type="ECO:0000256" key="2">
    <source>
        <dbReference type="ARBA" id="ARBA00022771"/>
    </source>
</evidence>
<dbReference type="PROSITE" id="PS50199">
    <property type="entry name" value="ZF_RANBP2_2"/>
    <property type="match status" value="1"/>
</dbReference>
<feature type="compositionally biased region" description="Basic and acidic residues" evidence="5">
    <location>
        <begin position="256"/>
        <end position="265"/>
    </location>
</feature>
<feature type="region of interest" description="Disordered" evidence="5">
    <location>
        <begin position="503"/>
        <end position="531"/>
    </location>
</feature>
<dbReference type="Proteomes" id="UP001530377">
    <property type="component" value="Unassembled WGS sequence"/>
</dbReference>
<name>A0ABD3RY01_9STRA</name>
<accession>A0ABD3RY01</accession>
<feature type="compositionally biased region" description="Polar residues" evidence="5">
    <location>
        <begin position="336"/>
        <end position="347"/>
    </location>
</feature>
<dbReference type="SMART" id="SM00547">
    <property type="entry name" value="ZnF_RBZ"/>
    <property type="match status" value="2"/>
</dbReference>
<keyword evidence="3" id="KW-0862">Zinc</keyword>
<dbReference type="AlphaFoldDB" id="A0ABD3RY01"/>
<proteinExistence type="predicted"/>
<feature type="compositionally biased region" description="Low complexity" evidence="5">
    <location>
        <begin position="304"/>
        <end position="326"/>
    </location>
</feature>
<evidence type="ECO:0000313" key="8">
    <source>
        <dbReference type="Proteomes" id="UP001530377"/>
    </source>
</evidence>
<keyword evidence="8" id="KW-1185">Reference proteome</keyword>